<feature type="transmembrane region" description="Helical" evidence="1">
    <location>
        <begin position="47"/>
        <end position="66"/>
    </location>
</feature>
<name>A0AAV9QXK4_9TELE</name>
<dbReference type="Proteomes" id="UP001311232">
    <property type="component" value="Unassembled WGS sequence"/>
</dbReference>
<organism evidence="2 3">
    <name type="scientific">Crenichthys baileyi</name>
    <name type="common">White River springfish</name>
    <dbReference type="NCBI Taxonomy" id="28760"/>
    <lineage>
        <taxon>Eukaryota</taxon>
        <taxon>Metazoa</taxon>
        <taxon>Chordata</taxon>
        <taxon>Craniata</taxon>
        <taxon>Vertebrata</taxon>
        <taxon>Euteleostomi</taxon>
        <taxon>Actinopterygii</taxon>
        <taxon>Neopterygii</taxon>
        <taxon>Teleostei</taxon>
        <taxon>Neoteleostei</taxon>
        <taxon>Acanthomorphata</taxon>
        <taxon>Ovalentaria</taxon>
        <taxon>Atherinomorphae</taxon>
        <taxon>Cyprinodontiformes</taxon>
        <taxon>Goodeidae</taxon>
        <taxon>Crenichthys</taxon>
    </lineage>
</organism>
<keyword evidence="1" id="KW-0472">Membrane</keyword>
<keyword evidence="3" id="KW-1185">Reference proteome</keyword>
<dbReference type="EMBL" id="JAHHUM010002724">
    <property type="protein sequence ID" value="KAK5601057.1"/>
    <property type="molecule type" value="Genomic_DNA"/>
</dbReference>
<evidence type="ECO:0000256" key="1">
    <source>
        <dbReference type="SAM" id="Phobius"/>
    </source>
</evidence>
<evidence type="ECO:0000313" key="2">
    <source>
        <dbReference type="EMBL" id="KAK5601057.1"/>
    </source>
</evidence>
<evidence type="ECO:0000313" key="3">
    <source>
        <dbReference type="Proteomes" id="UP001311232"/>
    </source>
</evidence>
<dbReference type="PROSITE" id="PS51257">
    <property type="entry name" value="PROKAR_LIPOPROTEIN"/>
    <property type="match status" value="1"/>
</dbReference>
<keyword evidence="1" id="KW-1133">Transmembrane helix</keyword>
<evidence type="ECO:0008006" key="4">
    <source>
        <dbReference type="Google" id="ProtNLM"/>
    </source>
</evidence>
<accession>A0AAV9QXK4</accession>
<gene>
    <name evidence="2" type="ORF">CRENBAI_005013</name>
</gene>
<proteinExistence type="predicted"/>
<comment type="caution">
    <text evidence="2">The sequence shown here is derived from an EMBL/GenBank/DDBJ whole genome shotgun (WGS) entry which is preliminary data.</text>
</comment>
<dbReference type="AlphaFoldDB" id="A0AAV9QXK4"/>
<sequence>MQAKRSRSLLSCVAFGFGCENFSKYEEQGIGIKWHNVGRSPQEGDPYTFIVSIAMMLFDAVLYWVLTWLFHQWIIFLPDGTGVFQDDNARIHRARIVKELFR</sequence>
<reference evidence="2 3" key="1">
    <citation type="submission" date="2021-06" db="EMBL/GenBank/DDBJ databases">
        <authorList>
            <person name="Palmer J.M."/>
        </authorList>
    </citation>
    <scope>NUCLEOTIDE SEQUENCE [LARGE SCALE GENOMIC DNA]</scope>
    <source>
        <strain evidence="2 3">MEX-2019</strain>
        <tissue evidence="2">Muscle</tissue>
    </source>
</reference>
<keyword evidence="1" id="KW-0812">Transmembrane</keyword>
<protein>
    <recommendedName>
        <fullName evidence="4">Tc1-like transposase DDE domain-containing protein</fullName>
    </recommendedName>
</protein>